<reference evidence="9 10" key="1">
    <citation type="journal article" date="2014" name="BMC Genomics">
        <title>Comparison of environmental and isolate Sulfobacillus genomes reveals diverse carbon, sulfur, nitrogen, and hydrogen metabolisms.</title>
        <authorList>
            <person name="Justice N.B."/>
            <person name="Norman A."/>
            <person name="Brown C.T."/>
            <person name="Singh A."/>
            <person name="Thomas B.C."/>
            <person name="Banfield J.F."/>
        </authorList>
    </citation>
    <scope>NUCLEOTIDE SEQUENCE [LARGE SCALE GENOMIC DNA]</scope>
    <source>
        <strain evidence="9">AMDSBA1</strain>
    </source>
</reference>
<feature type="transmembrane region" description="Helical" evidence="7">
    <location>
        <begin position="20"/>
        <end position="42"/>
    </location>
</feature>
<dbReference type="InterPro" id="IPR000620">
    <property type="entry name" value="EamA_dom"/>
</dbReference>
<evidence type="ECO:0000256" key="3">
    <source>
        <dbReference type="ARBA" id="ARBA00022475"/>
    </source>
</evidence>
<protein>
    <submittedName>
        <fullName evidence="9">EamA family transporter</fullName>
    </submittedName>
</protein>
<dbReference type="Proteomes" id="UP000242699">
    <property type="component" value="Unassembled WGS sequence"/>
</dbReference>
<comment type="caution">
    <text evidence="9">The sequence shown here is derived from an EMBL/GenBank/DDBJ whole genome shotgun (WGS) entry which is preliminary data.</text>
</comment>
<evidence type="ECO:0000259" key="8">
    <source>
        <dbReference type="Pfam" id="PF00892"/>
    </source>
</evidence>
<comment type="subcellular location">
    <subcellularLocation>
        <location evidence="1">Cell membrane</location>
        <topology evidence="1">Multi-pass membrane protein</topology>
    </subcellularLocation>
</comment>
<feature type="transmembrane region" description="Helical" evidence="7">
    <location>
        <begin position="136"/>
        <end position="155"/>
    </location>
</feature>
<dbReference type="EMBL" id="PXYT01000084">
    <property type="protein sequence ID" value="PSR24249.1"/>
    <property type="molecule type" value="Genomic_DNA"/>
</dbReference>
<keyword evidence="4 7" id="KW-0812">Transmembrane</keyword>
<dbReference type="Pfam" id="PF00892">
    <property type="entry name" value="EamA"/>
    <property type="match status" value="2"/>
</dbReference>
<evidence type="ECO:0000256" key="7">
    <source>
        <dbReference type="SAM" id="Phobius"/>
    </source>
</evidence>
<feature type="transmembrane region" description="Helical" evidence="7">
    <location>
        <begin position="254"/>
        <end position="273"/>
    </location>
</feature>
<dbReference type="InterPro" id="IPR050638">
    <property type="entry name" value="AA-Vitamin_Transporters"/>
</dbReference>
<keyword evidence="5 7" id="KW-1133">Transmembrane helix</keyword>
<gene>
    <name evidence="9" type="ORF">C7B43_19465</name>
</gene>
<dbReference type="InterPro" id="IPR037185">
    <property type="entry name" value="EmrE-like"/>
</dbReference>
<evidence type="ECO:0000313" key="10">
    <source>
        <dbReference type="Proteomes" id="UP000242699"/>
    </source>
</evidence>
<name>A0A2T2WPT0_9FIRM</name>
<proteinExistence type="inferred from homology"/>
<feature type="transmembrane region" description="Helical" evidence="7">
    <location>
        <begin position="279"/>
        <end position="296"/>
    </location>
</feature>
<feature type="transmembrane region" description="Helical" evidence="7">
    <location>
        <begin position="223"/>
        <end position="242"/>
    </location>
</feature>
<dbReference type="GO" id="GO:0005886">
    <property type="term" value="C:plasma membrane"/>
    <property type="evidence" value="ECO:0007669"/>
    <property type="project" value="UniProtKB-SubCell"/>
</dbReference>
<dbReference type="PANTHER" id="PTHR32322">
    <property type="entry name" value="INNER MEMBRANE TRANSPORTER"/>
    <property type="match status" value="1"/>
</dbReference>
<dbReference type="SUPFAM" id="SSF103481">
    <property type="entry name" value="Multidrug resistance efflux transporter EmrE"/>
    <property type="match status" value="2"/>
</dbReference>
<evidence type="ECO:0000256" key="4">
    <source>
        <dbReference type="ARBA" id="ARBA00022692"/>
    </source>
</evidence>
<feature type="transmembrane region" description="Helical" evidence="7">
    <location>
        <begin position="193"/>
        <end position="211"/>
    </location>
</feature>
<feature type="domain" description="EamA" evidence="8">
    <location>
        <begin position="162"/>
        <end position="296"/>
    </location>
</feature>
<feature type="transmembrane region" description="Helical" evidence="7">
    <location>
        <begin position="77"/>
        <end position="95"/>
    </location>
</feature>
<keyword evidence="3" id="KW-1003">Cell membrane</keyword>
<evidence type="ECO:0000256" key="5">
    <source>
        <dbReference type="ARBA" id="ARBA00022989"/>
    </source>
</evidence>
<dbReference type="PANTHER" id="PTHR32322:SF18">
    <property type="entry name" value="S-ADENOSYLMETHIONINE_S-ADENOSYLHOMOCYSTEINE TRANSPORTER"/>
    <property type="match status" value="1"/>
</dbReference>
<sequence>MHGSFGFWHDNAFMKMSWPILLQFAVLIIVWGFTWPISKIALENSPPILFAALRIFLSGLILFMWQGLRTHKWLGTHVWLNVMLSVFNCSLFYALQTVALSHLSAGLLSILVYTQPIFTVIMARLWLNEGLSVPKIVGVFLGFLGVIAISMQGLVNVTQGISVIWGLGAGLSWATGTVAYKKYSLGTDPAHDMAIQLTIGGVTLLVLGSIMEPWAWVHWTKSFIVSWLFTATLGTSLAWWLWAKLLKVGEASRVATWTFLVPVLATVLSVFWLHERATVWLVLGGGAVLISTYLVNRRSFSAGVAHDAPRKRAHFR</sequence>
<feature type="domain" description="EamA" evidence="8">
    <location>
        <begin position="22"/>
        <end position="150"/>
    </location>
</feature>
<feature type="transmembrane region" description="Helical" evidence="7">
    <location>
        <begin position="107"/>
        <end position="127"/>
    </location>
</feature>
<evidence type="ECO:0000256" key="1">
    <source>
        <dbReference type="ARBA" id="ARBA00004651"/>
    </source>
</evidence>
<evidence type="ECO:0000313" key="9">
    <source>
        <dbReference type="EMBL" id="PSR24249.1"/>
    </source>
</evidence>
<feature type="transmembrane region" description="Helical" evidence="7">
    <location>
        <begin position="48"/>
        <end position="65"/>
    </location>
</feature>
<comment type="similarity">
    <text evidence="2">Belongs to the EamA transporter family.</text>
</comment>
<feature type="transmembrane region" description="Helical" evidence="7">
    <location>
        <begin position="161"/>
        <end position="181"/>
    </location>
</feature>
<accession>A0A2T2WPT0</accession>
<dbReference type="AlphaFoldDB" id="A0A2T2WPT0"/>
<organism evidence="9 10">
    <name type="scientific">Sulfobacillus benefaciens</name>
    <dbReference type="NCBI Taxonomy" id="453960"/>
    <lineage>
        <taxon>Bacteria</taxon>
        <taxon>Bacillati</taxon>
        <taxon>Bacillota</taxon>
        <taxon>Clostridia</taxon>
        <taxon>Eubacteriales</taxon>
        <taxon>Clostridiales Family XVII. Incertae Sedis</taxon>
        <taxon>Sulfobacillus</taxon>
    </lineage>
</organism>
<keyword evidence="6 7" id="KW-0472">Membrane</keyword>
<evidence type="ECO:0000256" key="2">
    <source>
        <dbReference type="ARBA" id="ARBA00007362"/>
    </source>
</evidence>
<evidence type="ECO:0000256" key="6">
    <source>
        <dbReference type="ARBA" id="ARBA00023136"/>
    </source>
</evidence>